<protein>
    <recommendedName>
        <fullName evidence="12">Laccase domain-containing protein</fullName>
    </recommendedName>
</protein>
<gene>
    <name evidence="10" type="ORF">COX22_01425</name>
</gene>
<keyword evidence="5" id="KW-0378">Hydrolase</keyword>
<reference evidence="10 11" key="1">
    <citation type="submission" date="2017-09" db="EMBL/GenBank/DDBJ databases">
        <title>Depth-based differentiation of microbial function through sediment-hosted aquifers and enrichment of novel symbionts in the deep terrestrial subsurface.</title>
        <authorList>
            <person name="Probst A.J."/>
            <person name="Ladd B."/>
            <person name="Jarett J.K."/>
            <person name="Geller-Mcgrath D.E."/>
            <person name="Sieber C.M."/>
            <person name="Emerson J.B."/>
            <person name="Anantharaman K."/>
            <person name="Thomas B.C."/>
            <person name="Malmstrom R."/>
            <person name="Stieglmeier M."/>
            <person name="Klingl A."/>
            <person name="Woyke T."/>
            <person name="Ryan C.M."/>
            <person name="Banfield J.F."/>
        </authorList>
    </citation>
    <scope>NUCLEOTIDE SEQUENCE [LARGE SCALE GENOMIC DNA]</scope>
    <source>
        <strain evidence="10">CG23_combo_of_CG06-09_8_20_14_all_49_15</strain>
    </source>
</reference>
<dbReference type="InterPro" id="IPR038371">
    <property type="entry name" value="Cu_polyphenol_OxRdtase_sf"/>
</dbReference>
<dbReference type="Pfam" id="PF02578">
    <property type="entry name" value="Cu-oxidase_4"/>
    <property type="match status" value="1"/>
</dbReference>
<dbReference type="GO" id="GO:0005507">
    <property type="term" value="F:copper ion binding"/>
    <property type="evidence" value="ECO:0007669"/>
    <property type="project" value="TreeGrafter"/>
</dbReference>
<evidence type="ECO:0000313" key="10">
    <source>
        <dbReference type="EMBL" id="PIP33991.1"/>
    </source>
</evidence>
<dbReference type="PANTHER" id="PTHR30616:SF2">
    <property type="entry name" value="PURINE NUCLEOSIDE PHOSPHORYLASE LACC1"/>
    <property type="match status" value="1"/>
</dbReference>
<keyword evidence="3" id="KW-0808">Transferase</keyword>
<evidence type="ECO:0000256" key="9">
    <source>
        <dbReference type="ARBA" id="ARBA00049893"/>
    </source>
</evidence>
<dbReference type="Proteomes" id="UP000230729">
    <property type="component" value="Unassembled WGS sequence"/>
</dbReference>
<comment type="catalytic activity">
    <reaction evidence="9">
        <text>S-methyl-5'-thioadenosine + phosphate = 5-(methylsulfanyl)-alpha-D-ribose 1-phosphate + adenine</text>
        <dbReference type="Rhea" id="RHEA:11852"/>
        <dbReference type="ChEBI" id="CHEBI:16708"/>
        <dbReference type="ChEBI" id="CHEBI:17509"/>
        <dbReference type="ChEBI" id="CHEBI:43474"/>
        <dbReference type="ChEBI" id="CHEBI:58533"/>
        <dbReference type="EC" id="2.4.2.28"/>
    </reaction>
    <physiologicalReaction direction="left-to-right" evidence="9">
        <dbReference type="Rhea" id="RHEA:11853"/>
    </physiologicalReaction>
</comment>
<evidence type="ECO:0008006" key="12">
    <source>
        <dbReference type="Google" id="ProtNLM"/>
    </source>
</evidence>
<dbReference type="PANTHER" id="PTHR30616">
    <property type="entry name" value="UNCHARACTERIZED PROTEIN YFIH"/>
    <property type="match status" value="1"/>
</dbReference>
<evidence type="ECO:0000256" key="2">
    <source>
        <dbReference type="ARBA" id="ARBA00007353"/>
    </source>
</evidence>
<dbReference type="Gene3D" id="3.60.140.10">
    <property type="entry name" value="CNF1/YfiH-like putative cysteine hydrolases"/>
    <property type="match status" value="1"/>
</dbReference>
<proteinExistence type="inferred from homology"/>
<comment type="catalytic activity">
    <reaction evidence="7">
        <text>adenosine + H2O + H(+) = inosine + NH4(+)</text>
        <dbReference type="Rhea" id="RHEA:24408"/>
        <dbReference type="ChEBI" id="CHEBI:15377"/>
        <dbReference type="ChEBI" id="CHEBI:15378"/>
        <dbReference type="ChEBI" id="CHEBI:16335"/>
        <dbReference type="ChEBI" id="CHEBI:17596"/>
        <dbReference type="ChEBI" id="CHEBI:28938"/>
        <dbReference type="EC" id="3.5.4.4"/>
    </reaction>
    <physiologicalReaction direction="left-to-right" evidence="7">
        <dbReference type="Rhea" id="RHEA:24409"/>
    </physiologicalReaction>
</comment>
<evidence type="ECO:0000256" key="6">
    <source>
        <dbReference type="ARBA" id="ARBA00022833"/>
    </source>
</evidence>
<keyword evidence="4" id="KW-0479">Metal-binding</keyword>
<dbReference type="InterPro" id="IPR011324">
    <property type="entry name" value="Cytotoxic_necrot_fac-like_cat"/>
</dbReference>
<evidence type="ECO:0000256" key="4">
    <source>
        <dbReference type="ARBA" id="ARBA00022723"/>
    </source>
</evidence>
<organism evidence="10 11">
    <name type="scientific">Candidatus Falkowbacteria bacterium CG23_combo_of_CG06-09_8_20_14_all_49_15</name>
    <dbReference type="NCBI Taxonomy" id="1974572"/>
    <lineage>
        <taxon>Bacteria</taxon>
        <taxon>Candidatus Falkowiibacteriota</taxon>
    </lineage>
</organism>
<evidence type="ECO:0000256" key="7">
    <source>
        <dbReference type="ARBA" id="ARBA00047989"/>
    </source>
</evidence>
<evidence type="ECO:0000256" key="1">
    <source>
        <dbReference type="ARBA" id="ARBA00000553"/>
    </source>
</evidence>
<evidence type="ECO:0000256" key="3">
    <source>
        <dbReference type="ARBA" id="ARBA00022679"/>
    </source>
</evidence>
<accession>A0A2G9ZLM3</accession>
<comment type="catalytic activity">
    <reaction evidence="1">
        <text>inosine + phosphate = alpha-D-ribose 1-phosphate + hypoxanthine</text>
        <dbReference type="Rhea" id="RHEA:27646"/>
        <dbReference type="ChEBI" id="CHEBI:17368"/>
        <dbReference type="ChEBI" id="CHEBI:17596"/>
        <dbReference type="ChEBI" id="CHEBI:43474"/>
        <dbReference type="ChEBI" id="CHEBI:57720"/>
        <dbReference type="EC" id="2.4.2.1"/>
    </reaction>
    <physiologicalReaction direction="left-to-right" evidence="1">
        <dbReference type="Rhea" id="RHEA:27647"/>
    </physiologicalReaction>
</comment>
<dbReference type="CDD" id="cd16833">
    <property type="entry name" value="YfiH"/>
    <property type="match status" value="1"/>
</dbReference>
<dbReference type="InterPro" id="IPR003730">
    <property type="entry name" value="Cu_polyphenol_OxRdtase"/>
</dbReference>
<evidence type="ECO:0000313" key="11">
    <source>
        <dbReference type="Proteomes" id="UP000230729"/>
    </source>
</evidence>
<comment type="similarity">
    <text evidence="2">Belongs to the purine nucleoside phosphorylase YfiH/LACC1 family.</text>
</comment>
<evidence type="ECO:0000256" key="5">
    <source>
        <dbReference type="ARBA" id="ARBA00022801"/>
    </source>
</evidence>
<dbReference type="AlphaFoldDB" id="A0A2G9ZLM3"/>
<dbReference type="EMBL" id="PCSD01000029">
    <property type="protein sequence ID" value="PIP33991.1"/>
    <property type="molecule type" value="Genomic_DNA"/>
</dbReference>
<comment type="caution">
    <text evidence="10">The sequence shown here is derived from an EMBL/GenBank/DDBJ whole genome shotgun (WGS) entry which is preliminary data.</text>
</comment>
<comment type="catalytic activity">
    <reaction evidence="8">
        <text>adenosine + phosphate = alpha-D-ribose 1-phosphate + adenine</text>
        <dbReference type="Rhea" id="RHEA:27642"/>
        <dbReference type="ChEBI" id="CHEBI:16335"/>
        <dbReference type="ChEBI" id="CHEBI:16708"/>
        <dbReference type="ChEBI" id="CHEBI:43474"/>
        <dbReference type="ChEBI" id="CHEBI:57720"/>
        <dbReference type="EC" id="2.4.2.1"/>
    </reaction>
    <physiologicalReaction direction="left-to-right" evidence="8">
        <dbReference type="Rhea" id="RHEA:27643"/>
    </physiologicalReaction>
</comment>
<evidence type="ECO:0000256" key="8">
    <source>
        <dbReference type="ARBA" id="ARBA00048968"/>
    </source>
</evidence>
<dbReference type="SUPFAM" id="SSF64438">
    <property type="entry name" value="CNF1/YfiH-like putative cysteine hydrolases"/>
    <property type="match status" value="1"/>
</dbReference>
<dbReference type="GO" id="GO:0016787">
    <property type="term" value="F:hydrolase activity"/>
    <property type="evidence" value="ECO:0007669"/>
    <property type="project" value="UniProtKB-KW"/>
</dbReference>
<sequence length="245" mass="27899">MQENLGFFPDRKIAYFPSFPVYHGITTKLAGDYGYADLEREERQSRLLTAEIGADIYHKLQAQHGARVEWLDGQKQNQAGNYWPADGLLLPFPNIPRPPRVALMANTADCPIVFLADQRNRFIGLLHCGWKPLRQNIIANALAILYYQGIKRAGDIIAAIWPGICPACYKVRSEFNDYFPGQVQNGRISLNMVICQALNRLGVKNFFTLKDTFFCSAHSTENGDFQFFSHRRDQAPDRNTCFISF</sequence>
<dbReference type="GO" id="GO:0017061">
    <property type="term" value="F:S-methyl-5-thioadenosine phosphorylase activity"/>
    <property type="evidence" value="ECO:0007669"/>
    <property type="project" value="UniProtKB-EC"/>
</dbReference>
<name>A0A2G9ZLM3_9BACT</name>
<keyword evidence="6" id="KW-0862">Zinc</keyword>